<dbReference type="RefSeq" id="XP_049142161.1">
    <property type="nucleotide sequence ID" value="XM_049285018.1"/>
</dbReference>
<dbReference type="Proteomes" id="UP000830671">
    <property type="component" value="Chromosome 3"/>
</dbReference>
<dbReference type="AlphaFoldDB" id="A0A9Q8SPG7"/>
<evidence type="ECO:0000313" key="3">
    <source>
        <dbReference type="Proteomes" id="UP000830671"/>
    </source>
</evidence>
<gene>
    <name evidence="2" type="ORF">CLUP02_06014</name>
</gene>
<protein>
    <submittedName>
        <fullName evidence="2">Uncharacterized protein</fullName>
    </submittedName>
</protein>
<keyword evidence="3" id="KW-1185">Reference proteome</keyword>
<feature type="compositionally biased region" description="Basic and acidic residues" evidence="1">
    <location>
        <begin position="409"/>
        <end position="420"/>
    </location>
</feature>
<proteinExistence type="predicted"/>
<dbReference type="KEGG" id="clup:CLUP02_06014"/>
<sequence>MYHFLRETAGIAQRDLGLALIRAIPGGHTGRFWRHVPIGPLLHHISLVPDTTFSRPRRPQSNLERPTGFLLKLVLRRMSHILCLNHPLEVVDEMTHDSRVLLAMEAGSLLPKRPPLMVATGLFMSAAADRLEGFDIPSCSACQAPWTHKEGLSLMACIRNFPLPLALNDCRKAKLQNPSGKNLSMAFLGPSRQATPDPELSKIDRTVEPSISRLQHLQEEQGIAPQNDVDGVAFNCLQDPLANQRALGEVWLTPLAECSQAVSLDTVRRFPKGGSLLATVVYVSASVLRNVVHVRFVRRKSPPSCFEERLLDPDVLRSHLWDWRLADRKREREVGICHDLPPIPSPTPFVPSMCAISALLWTLPVCLPSSPEEDPPSSYPSSVSHYGNWPSTLCAQPISFVAQKVECKSRPGNDRGHGGRDTLPSNSRLSTSSTCPSSDMSLSRPLCPAPPQSFDPAGQATVSYNPSFSAFLDEQADEARLLNIRLQLYPLRMKHYPFQRSYFLSNPRPGSRCSSRPLWSSPFWTSVAAQDPDRTWNPLSFVA</sequence>
<name>A0A9Q8SPG7_9PEZI</name>
<evidence type="ECO:0000256" key="1">
    <source>
        <dbReference type="SAM" id="MobiDB-lite"/>
    </source>
</evidence>
<accession>A0A9Q8SPG7</accession>
<feature type="region of interest" description="Disordered" evidence="1">
    <location>
        <begin position="409"/>
        <end position="450"/>
    </location>
</feature>
<dbReference type="EMBL" id="CP019475">
    <property type="protein sequence ID" value="UQC80531.1"/>
    <property type="molecule type" value="Genomic_DNA"/>
</dbReference>
<reference evidence="2" key="1">
    <citation type="journal article" date="2021" name="Mol. Plant Microbe Interact.">
        <title>Complete Genome Sequence of the Plant-Pathogenic Fungus Colletotrichum lupini.</title>
        <authorList>
            <person name="Baroncelli R."/>
            <person name="Pensec F."/>
            <person name="Da Lio D."/>
            <person name="Boufleur T."/>
            <person name="Vicente I."/>
            <person name="Sarrocco S."/>
            <person name="Picot A."/>
            <person name="Baraldi E."/>
            <person name="Sukno S."/>
            <person name="Thon M."/>
            <person name="Le Floch G."/>
        </authorList>
    </citation>
    <scope>NUCLEOTIDE SEQUENCE</scope>
    <source>
        <strain evidence="2">IMI 504893</strain>
    </source>
</reference>
<dbReference type="GeneID" id="73340028"/>
<organism evidence="2 3">
    <name type="scientific">Colletotrichum lupini</name>
    <dbReference type="NCBI Taxonomy" id="145971"/>
    <lineage>
        <taxon>Eukaryota</taxon>
        <taxon>Fungi</taxon>
        <taxon>Dikarya</taxon>
        <taxon>Ascomycota</taxon>
        <taxon>Pezizomycotina</taxon>
        <taxon>Sordariomycetes</taxon>
        <taxon>Hypocreomycetidae</taxon>
        <taxon>Glomerellales</taxon>
        <taxon>Glomerellaceae</taxon>
        <taxon>Colletotrichum</taxon>
        <taxon>Colletotrichum acutatum species complex</taxon>
    </lineage>
</organism>
<feature type="compositionally biased region" description="Low complexity" evidence="1">
    <location>
        <begin position="422"/>
        <end position="443"/>
    </location>
</feature>
<evidence type="ECO:0000313" key="2">
    <source>
        <dbReference type="EMBL" id="UQC80531.1"/>
    </source>
</evidence>